<evidence type="ECO:0000259" key="11">
    <source>
        <dbReference type="SMART" id="SM00037"/>
    </source>
</evidence>
<dbReference type="Gene3D" id="1.20.1440.80">
    <property type="entry name" value="Gap junction channel protein cysteine-rich domain"/>
    <property type="match status" value="1"/>
</dbReference>
<evidence type="ECO:0000256" key="8">
    <source>
        <dbReference type="ARBA" id="ARBA00023136"/>
    </source>
</evidence>
<evidence type="ECO:0000256" key="6">
    <source>
        <dbReference type="ARBA" id="ARBA00022949"/>
    </source>
</evidence>
<evidence type="ECO:0000256" key="1">
    <source>
        <dbReference type="ARBA" id="ARBA00004610"/>
    </source>
</evidence>
<dbReference type="InterPro" id="IPR019570">
    <property type="entry name" value="Connexin_CCC"/>
</dbReference>
<keyword evidence="5 9" id="KW-0303">Gap junction</keyword>
<evidence type="ECO:0000259" key="12">
    <source>
        <dbReference type="SMART" id="SM01089"/>
    </source>
</evidence>
<comment type="subunit">
    <text evidence="9">A connexon is composed of a hexamer of connexins.</text>
</comment>
<dbReference type="Ensembl" id="ENSEBUT00000013720.1">
    <property type="protein sequence ID" value="ENSEBUP00000013144.1"/>
    <property type="gene ID" value="ENSEBUG00000008317.1"/>
</dbReference>
<dbReference type="PANTHER" id="PTHR11984:SF53">
    <property type="entry name" value="GAP JUNCTION PROTEIN"/>
    <property type="match status" value="1"/>
</dbReference>
<keyword evidence="3" id="KW-1003">Cell membrane</keyword>
<feature type="domain" description="Connexin cysteine-rich" evidence="12">
    <location>
        <begin position="179"/>
        <end position="245"/>
    </location>
</feature>
<keyword evidence="14" id="KW-1185">Reference proteome</keyword>
<dbReference type="GO" id="GO:0005922">
    <property type="term" value="C:connexin complex"/>
    <property type="evidence" value="ECO:0007669"/>
    <property type="project" value="InterPro"/>
</dbReference>
<feature type="transmembrane region" description="Helical" evidence="10">
    <location>
        <begin position="110"/>
        <end position="130"/>
    </location>
</feature>
<evidence type="ECO:0000256" key="10">
    <source>
        <dbReference type="SAM" id="Phobius"/>
    </source>
</evidence>
<feature type="domain" description="Connexin N-terminal" evidence="11">
    <location>
        <begin position="76"/>
        <end position="109"/>
    </location>
</feature>
<evidence type="ECO:0000256" key="2">
    <source>
        <dbReference type="ARBA" id="ARBA00004651"/>
    </source>
</evidence>
<evidence type="ECO:0000256" key="3">
    <source>
        <dbReference type="ARBA" id="ARBA00022475"/>
    </source>
</evidence>
<evidence type="ECO:0000256" key="9">
    <source>
        <dbReference type="RuleBase" id="RU000630"/>
    </source>
</evidence>
<dbReference type="PROSITE" id="PS00407">
    <property type="entry name" value="CONNEXINS_1"/>
    <property type="match status" value="1"/>
</dbReference>
<feature type="transmembrane region" description="Helical" evidence="10">
    <location>
        <begin position="57"/>
        <end position="74"/>
    </location>
</feature>
<reference evidence="13" key="1">
    <citation type="submission" date="2025-08" db="UniProtKB">
        <authorList>
            <consortium name="Ensembl"/>
        </authorList>
    </citation>
    <scope>IDENTIFICATION</scope>
</reference>
<keyword evidence="6" id="KW-0965">Cell junction</keyword>
<dbReference type="SMART" id="SM00037">
    <property type="entry name" value="CNX"/>
    <property type="match status" value="1"/>
</dbReference>
<dbReference type="OMA" id="HIVIRTI"/>
<comment type="subcellular location">
    <subcellularLocation>
        <location evidence="1">Cell junction</location>
        <location evidence="1">Gap junction</location>
    </subcellularLocation>
    <subcellularLocation>
        <location evidence="2 9">Cell membrane</location>
        <topology evidence="2 9">Multi-pass membrane protein</topology>
    </subcellularLocation>
</comment>
<feature type="transmembrane region" description="Helical" evidence="10">
    <location>
        <begin position="168"/>
        <end position="190"/>
    </location>
</feature>
<dbReference type="GO" id="GO:0005243">
    <property type="term" value="F:gap junction channel activity"/>
    <property type="evidence" value="ECO:0007669"/>
    <property type="project" value="TreeGrafter"/>
</dbReference>
<evidence type="ECO:0000256" key="4">
    <source>
        <dbReference type="ARBA" id="ARBA00022692"/>
    </source>
</evidence>
<dbReference type="InterPro" id="IPR017990">
    <property type="entry name" value="Connexin_CS"/>
</dbReference>
<evidence type="ECO:0000313" key="14">
    <source>
        <dbReference type="Proteomes" id="UP000694388"/>
    </source>
</evidence>
<dbReference type="AlphaFoldDB" id="A0A8C4QBX0"/>
<dbReference type="PRINTS" id="PR00206">
    <property type="entry name" value="CONNEXIN"/>
</dbReference>
<reference evidence="13" key="2">
    <citation type="submission" date="2025-09" db="UniProtKB">
        <authorList>
            <consortium name="Ensembl"/>
        </authorList>
    </citation>
    <scope>IDENTIFICATION</scope>
</reference>
<organism evidence="13 14">
    <name type="scientific">Eptatretus burgeri</name>
    <name type="common">Inshore hagfish</name>
    <dbReference type="NCBI Taxonomy" id="7764"/>
    <lineage>
        <taxon>Eukaryota</taxon>
        <taxon>Metazoa</taxon>
        <taxon>Chordata</taxon>
        <taxon>Craniata</taxon>
        <taxon>Vertebrata</taxon>
        <taxon>Cyclostomata</taxon>
        <taxon>Myxini</taxon>
        <taxon>Myxiniformes</taxon>
        <taxon>Myxinidae</taxon>
        <taxon>Eptatretinae</taxon>
        <taxon>Eptatretus</taxon>
    </lineage>
</organism>
<name>A0A8C4QBX0_EPTBU</name>
<keyword evidence="7 10" id="KW-1133">Transmembrane helix</keyword>
<evidence type="ECO:0000313" key="13">
    <source>
        <dbReference type="Ensembl" id="ENSEBUP00000013144.1"/>
    </source>
</evidence>
<keyword evidence="4 9" id="KW-0812">Transmembrane</keyword>
<dbReference type="SMART" id="SM01089">
    <property type="entry name" value="Connexin_CCC"/>
    <property type="match status" value="1"/>
</dbReference>
<comment type="similarity">
    <text evidence="9">Belongs to the connexin family.</text>
</comment>
<dbReference type="PROSITE" id="PS00408">
    <property type="entry name" value="CONNEXINS_2"/>
    <property type="match status" value="1"/>
</dbReference>
<protein>
    <recommendedName>
        <fullName evidence="9">Gap junction protein</fullName>
    </recommendedName>
</protein>
<keyword evidence="8 10" id="KW-0472">Membrane</keyword>
<accession>A0A8C4QBX0</accession>
<sequence length="326" mass="37494">MVRTGAHDVGKVHSEHLGAGNSVADYKQGCKVTIMSWDFATTLVDEIQKRSSVLTKVWLSMFLIFRILVVVVAAETVYSDEQDNFICNTLQPGCTNVCYDEFAPLSQIRYWIFHIISVFIPSAFYVTFIMHRTGKEDEMGESDGFKGAEEKCKKEGRRQIKEAGFMKAYMIHIVIRTILEGGFLAFQYIIYGFKVPDRYECTRSPCPHRVDCFISRPMEKFTFVVTMYVITSISFILGITEMIYLILKTLSEKLDNHYMHKSPPQNLDPPHCDPLLKYFGDGDSSNYENFEMEMLLSKYPENQKARVAEIIKMHCHSTPNPSKLIF</sequence>
<evidence type="ECO:0000256" key="7">
    <source>
        <dbReference type="ARBA" id="ARBA00022989"/>
    </source>
</evidence>
<dbReference type="GO" id="GO:0007267">
    <property type="term" value="P:cell-cell signaling"/>
    <property type="evidence" value="ECO:0007669"/>
    <property type="project" value="TreeGrafter"/>
</dbReference>
<dbReference type="Pfam" id="PF00029">
    <property type="entry name" value="Connexin"/>
    <property type="match status" value="1"/>
</dbReference>
<comment type="function">
    <text evidence="9">One gap junction consists of a cluster of closely packed pairs of transmembrane channels, the connexons, through which materials of low MW diffuse from one cell to a neighboring cell.</text>
</comment>
<dbReference type="GeneTree" id="ENSGT01150000286949"/>
<dbReference type="InterPro" id="IPR038359">
    <property type="entry name" value="Connexin_N_sf"/>
</dbReference>
<proteinExistence type="inferred from homology"/>
<dbReference type="InterPro" id="IPR013092">
    <property type="entry name" value="Connexin_N"/>
</dbReference>
<evidence type="ECO:0000256" key="5">
    <source>
        <dbReference type="ARBA" id="ARBA00022868"/>
    </source>
</evidence>
<dbReference type="InterPro" id="IPR000500">
    <property type="entry name" value="Connexin"/>
</dbReference>
<dbReference type="Proteomes" id="UP000694388">
    <property type="component" value="Unplaced"/>
</dbReference>
<feature type="transmembrane region" description="Helical" evidence="10">
    <location>
        <begin position="225"/>
        <end position="247"/>
    </location>
</feature>
<dbReference type="PANTHER" id="PTHR11984">
    <property type="entry name" value="CONNEXIN"/>
    <property type="match status" value="1"/>
</dbReference>